<dbReference type="CDD" id="cd09439">
    <property type="entry name" value="LIM_Mical"/>
    <property type="match status" value="1"/>
</dbReference>
<feature type="compositionally biased region" description="Acidic residues" evidence="5">
    <location>
        <begin position="585"/>
        <end position="621"/>
    </location>
</feature>
<accession>A0A2J7QEI7</accession>
<feature type="compositionally biased region" description="Acidic residues" evidence="5">
    <location>
        <begin position="532"/>
        <end position="546"/>
    </location>
</feature>
<dbReference type="EMBL" id="NEVH01015312">
    <property type="protein sequence ID" value="PNF26981.1"/>
    <property type="molecule type" value="Genomic_DNA"/>
</dbReference>
<keyword evidence="3 4" id="KW-0440">LIM domain</keyword>
<evidence type="ECO:0008006" key="10">
    <source>
        <dbReference type="Google" id="ProtNLM"/>
    </source>
</evidence>
<name>A0A2J7QEI7_9NEOP</name>
<dbReference type="SMART" id="SM00132">
    <property type="entry name" value="LIM"/>
    <property type="match status" value="1"/>
</dbReference>
<dbReference type="PROSITE" id="PS50021">
    <property type="entry name" value="CH"/>
    <property type="match status" value="1"/>
</dbReference>
<evidence type="ECO:0000313" key="9">
    <source>
        <dbReference type="Proteomes" id="UP000235965"/>
    </source>
</evidence>
<dbReference type="InterPro" id="IPR050540">
    <property type="entry name" value="F-actin_Monoox_Mical"/>
</dbReference>
<dbReference type="OrthoDB" id="20799at2759"/>
<keyword evidence="1 4" id="KW-0479">Metal-binding</keyword>
<feature type="compositionally biased region" description="Basic residues" evidence="5">
    <location>
        <begin position="666"/>
        <end position="678"/>
    </location>
</feature>
<dbReference type="Pfam" id="PF00412">
    <property type="entry name" value="LIM"/>
    <property type="match status" value="1"/>
</dbReference>
<dbReference type="SUPFAM" id="SSF47576">
    <property type="entry name" value="Calponin-homology domain, CH-domain"/>
    <property type="match status" value="1"/>
</dbReference>
<dbReference type="InterPro" id="IPR036872">
    <property type="entry name" value="CH_dom_sf"/>
</dbReference>
<reference evidence="8 9" key="1">
    <citation type="submission" date="2017-12" db="EMBL/GenBank/DDBJ databases">
        <title>Hemimetabolous genomes reveal molecular basis of termite eusociality.</title>
        <authorList>
            <person name="Harrison M.C."/>
            <person name="Jongepier E."/>
            <person name="Robertson H.M."/>
            <person name="Arning N."/>
            <person name="Bitard-Feildel T."/>
            <person name="Chao H."/>
            <person name="Childers C.P."/>
            <person name="Dinh H."/>
            <person name="Doddapaneni H."/>
            <person name="Dugan S."/>
            <person name="Gowin J."/>
            <person name="Greiner C."/>
            <person name="Han Y."/>
            <person name="Hu H."/>
            <person name="Hughes D.S.T."/>
            <person name="Huylmans A.-K."/>
            <person name="Kemena C."/>
            <person name="Kremer L.P.M."/>
            <person name="Lee S.L."/>
            <person name="Lopez-Ezquerra A."/>
            <person name="Mallet L."/>
            <person name="Monroy-Kuhn J.M."/>
            <person name="Moser A."/>
            <person name="Murali S.C."/>
            <person name="Muzny D.M."/>
            <person name="Otani S."/>
            <person name="Piulachs M.-D."/>
            <person name="Poelchau M."/>
            <person name="Qu J."/>
            <person name="Schaub F."/>
            <person name="Wada-Katsumata A."/>
            <person name="Worley K.C."/>
            <person name="Xie Q."/>
            <person name="Ylla G."/>
            <person name="Poulsen M."/>
            <person name="Gibbs R.A."/>
            <person name="Schal C."/>
            <person name="Richards S."/>
            <person name="Belles X."/>
            <person name="Korb J."/>
            <person name="Bornberg-Bauer E."/>
        </authorList>
    </citation>
    <scope>NUCLEOTIDE SEQUENCE [LARGE SCALE GENOMIC DNA]</scope>
    <source>
        <tissue evidence="8">Whole body</tissue>
    </source>
</reference>
<protein>
    <recommendedName>
        <fullName evidence="10">LIM zinc-binding domain-containing protein</fullName>
    </recommendedName>
</protein>
<dbReference type="InterPro" id="IPR001781">
    <property type="entry name" value="Znf_LIM"/>
</dbReference>
<feature type="region of interest" description="Disordered" evidence="5">
    <location>
        <begin position="518"/>
        <end position="678"/>
    </location>
</feature>
<evidence type="ECO:0000256" key="5">
    <source>
        <dbReference type="SAM" id="MobiDB-lite"/>
    </source>
</evidence>
<dbReference type="AlphaFoldDB" id="A0A2J7QEI7"/>
<dbReference type="PROSITE" id="PS00478">
    <property type="entry name" value="LIM_DOMAIN_1"/>
    <property type="match status" value="1"/>
</dbReference>
<feature type="region of interest" description="Disordered" evidence="5">
    <location>
        <begin position="154"/>
        <end position="178"/>
    </location>
</feature>
<evidence type="ECO:0000259" key="7">
    <source>
        <dbReference type="PROSITE" id="PS50023"/>
    </source>
</evidence>
<dbReference type="SUPFAM" id="SSF57716">
    <property type="entry name" value="Glucocorticoid receptor-like (DNA-binding domain)"/>
    <property type="match status" value="1"/>
</dbReference>
<gene>
    <name evidence="8" type="ORF">B7P43_G12693</name>
</gene>
<evidence type="ECO:0000313" key="8">
    <source>
        <dbReference type="EMBL" id="PNF26981.1"/>
    </source>
</evidence>
<evidence type="ECO:0000256" key="3">
    <source>
        <dbReference type="ARBA" id="ARBA00023038"/>
    </source>
</evidence>
<keyword evidence="9" id="KW-1185">Reference proteome</keyword>
<dbReference type="Proteomes" id="UP000235965">
    <property type="component" value="Unassembled WGS sequence"/>
</dbReference>
<comment type="caution">
    <text evidence="8">The sequence shown here is derived from an EMBL/GenBank/DDBJ whole genome shotgun (WGS) entry which is preliminary data.</text>
</comment>
<keyword evidence="2 4" id="KW-0862">Zinc</keyword>
<dbReference type="PANTHER" id="PTHR23167">
    <property type="entry name" value="CALPONIN HOMOLOGY DOMAIN-CONTAINING PROTEIN DDB_G0272472-RELATED"/>
    <property type="match status" value="1"/>
</dbReference>
<dbReference type="PANTHER" id="PTHR23167:SF54">
    <property type="entry name" value="[F-ACTIN]-MONOOXYGENASE MICAL"/>
    <property type="match status" value="1"/>
</dbReference>
<dbReference type="GO" id="GO:0046872">
    <property type="term" value="F:metal ion binding"/>
    <property type="evidence" value="ECO:0007669"/>
    <property type="project" value="UniProtKB-KW"/>
</dbReference>
<sequence>MTHSFKNGLVLCAIVHRYRPDLLDFHALSPEDVAANNQLAFDTLERELGIPPVMTGQEMEQCDVPDKLTMLSYLSQIYDTFRGEIPHIKHPKLEEPEVKEDHFTPPRIAQLRSLTPTQKVSLLGRITSQHHHARPIQIRKPVGVVSSPVVTAGERKVDSLRRQRKRRSNDKDKIGNMERPANVTDHEARILIEARKGAVDKDLSGRIKTLEEKLKGTAVDKKPKDLRRAIGKIEKTDWNVREIEKKILENKMGCGIKHERPEKVPKWSREQFDDKFQAVKSKLQKKGHDKEMPHKYADIDESFKQFDRKLKEATLVQVGPRGSNKVSAIAEQLSGRNQEPEKPTTQKSNSKPALFLPTQGGSESCHFCGKRVYLMERLSAEGRFFHRGCFRCEYCSTTLRLGNYSFDREGKFGSRFFCTQHFGLQGSQRMKLRRKSDEFISGLDKENIPAKSSPKTPEKAKSLSETMDRMALTELDMLDAKTTPERIEFENLTAAASDVEEAPSEMDEDEWTDRNFGASAVEGSSDSISDLSDSEEEANEVFEEAIEQPLTLDETRRLAETWTRRYSKTPEDKQNGVDKGVRQEGEDEDSESYEYEESDDLSYPEYESDDDESETATEGEDEIRARELRKQEVHLKVPERPKGRQESDTGSDTEVKTQKLLTPCSKTKKHKNKNCALQ</sequence>
<feature type="domain" description="Calponin-homology (CH)" evidence="6">
    <location>
        <begin position="1"/>
        <end position="79"/>
    </location>
</feature>
<feature type="domain" description="LIM zinc-binding" evidence="7">
    <location>
        <begin position="363"/>
        <end position="428"/>
    </location>
</feature>
<dbReference type="Gene3D" id="2.10.110.10">
    <property type="entry name" value="Cysteine Rich Protein"/>
    <property type="match status" value="1"/>
</dbReference>
<evidence type="ECO:0000259" key="6">
    <source>
        <dbReference type="PROSITE" id="PS50021"/>
    </source>
</evidence>
<feature type="region of interest" description="Disordered" evidence="5">
    <location>
        <begin position="332"/>
        <end position="352"/>
    </location>
</feature>
<dbReference type="Pfam" id="PF00307">
    <property type="entry name" value="CH"/>
    <property type="match status" value="1"/>
</dbReference>
<feature type="compositionally biased region" description="Basic and acidic residues" evidence="5">
    <location>
        <begin position="622"/>
        <end position="657"/>
    </location>
</feature>
<evidence type="ECO:0000256" key="2">
    <source>
        <dbReference type="ARBA" id="ARBA00022833"/>
    </source>
</evidence>
<feature type="compositionally biased region" description="Basic and acidic residues" evidence="5">
    <location>
        <begin position="553"/>
        <end position="584"/>
    </location>
</feature>
<evidence type="ECO:0000256" key="4">
    <source>
        <dbReference type="PROSITE-ProRule" id="PRU00125"/>
    </source>
</evidence>
<evidence type="ECO:0000256" key="1">
    <source>
        <dbReference type="ARBA" id="ARBA00022723"/>
    </source>
</evidence>
<organism evidence="8 9">
    <name type="scientific">Cryptotermes secundus</name>
    <dbReference type="NCBI Taxonomy" id="105785"/>
    <lineage>
        <taxon>Eukaryota</taxon>
        <taxon>Metazoa</taxon>
        <taxon>Ecdysozoa</taxon>
        <taxon>Arthropoda</taxon>
        <taxon>Hexapoda</taxon>
        <taxon>Insecta</taxon>
        <taxon>Pterygota</taxon>
        <taxon>Neoptera</taxon>
        <taxon>Polyneoptera</taxon>
        <taxon>Dictyoptera</taxon>
        <taxon>Blattodea</taxon>
        <taxon>Blattoidea</taxon>
        <taxon>Termitoidae</taxon>
        <taxon>Kalotermitidae</taxon>
        <taxon>Cryptotermitinae</taxon>
        <taxon>Cryptotermes</taxon>
    </lineage>
</organism>
<dbReference type="Gene3D" id="1.10.418.10">
    <property type="entry name" value="Calponin-like domain"/>
    <property type="match status" value="1"/>
</dbReference>
<dbReference type="InterPro" id="IPR001715">
    <property type="entry name" value="CH_dom"/>
</dbReference>
<proteinExistence type="predicted"/>
<dbReference type="PROSITE" id="PS50023">
    <property type="entry name" value="LIM_DOMAIN_2"/>
    <property type="match status" value="1"/>
</dbReference>